<keyword evidence="2 3" id="KW-0186">Copper</keyword>
<keyword evidence="4" id="KW-1015">Disulfide bond</keyword>
<dbReference type="InterPro" id="IPR013766">
    <property type="entry name" value="Thioredoxin_domain"/>
</dbReference>
<evidence type="ECO:0000256" key="2">
    <source>
        <dbReference type="ARBA" id="ARBA00023008"/>
    </source>
</evidence>
<keyword evidence="3" id="KW-0479">Metal-binding</keyword>
<feature type="binding site" evidence="3">
    <location>
        <position position="68"/>
    </location>
    <ligand>
        <name>Cu cation</name>
        <dbReference type="ChEBI" id="CHEBI:23378"/>
    </ligand>
</feature>
<evidence type="ECO:0000256" key="1">
    <source>
        <dbReference type="ARBA" id="ARBA00010996"/>
    </source>
</evidence>
<feature type="chain" id="PRO_5020285594" evidence="5">
    <location>
        <begin position="20"/>
        <end position="196"/>
    </location>
</feature>
<organism evidence="7 8">
    <name type="scientific">Roseateles toxinivorans</name>
    <dbReference type="NCBI Taxonomy" id="270368"/>
    <lineage>
        <taxon>Bacteria</taxon>
        <taxon>Pseudomonadati</taxon>
        <taxon>Pseudomonadota</taxon>
        <taxon>Betaproteobacteria</taxon>
        <taxon>Burkholderiales</taxon>
        <taxon>Sphaerotilaceae</taxon>
        <taxon>Roseateles</taxon>
    </lineage>
</organism>
<dbReference type="InterPro" id="IPR036249">
    <property type="entry name" value="Thioredoxin-like_sf"/>
</dbReference>
<protein>
    <submittedName>
        <fullName evidence="7">Protein SCO1/2</fullName>
    </submittedName>
</protein>
<gene>
    <name evidence="7" type="ORF">DES47_106125</name>
</gene>
<proteinExistence type="inferred from homology"/>
<dbReference type="InterPro" id="IPR003782">
    <property type="entry name" value="SCO1/SenC"/>
</dbReference>
<sequence length="196" mass="20886">MKRLLALLLSLCLAGLAAATPAPKLKAGVFEPPYPAPEFALQGSDGAELKLARYRGKLVLLVFGFTQCPEVCPTTLATLAQARKGLGPDAAAVQVVYVTVDPERDNAARIKSYLAAFDPSFIGGTAKPDTLAGVRKSYGVIATRLAHPAGDPSGYGMNHSTSVYLIDREGRLRAMMLYGREAKDFVHDLKLLLAAK</sequence>
<feature type="binding site" evidence="3">
    <location>
        <position position="72"/>
    </location>
    <ligand>
        <name>Cu cation</name>
        <dbReference type="ChEBI" id="CHEBI:23378"/>
    </ligand>
</feature>
<dbReference type="Pfam" id="PF02630">
    <property type="entry name" value="SCO1-SenC"/>
    <property type="match status" value="1"/>
</dbReference>
<comment type="caution">
    <text evidence="7">The sequence shown here is derived from an EMBL/GenBank/DDBJ whole genome shotgun (WGS) entry which is preliminary data.</text>
</comment>
<dbReference type="InParanoid" id="A0A4R6QJB1"/>
<dbReference type="SUPFAM" id="SSF52833">
    <property type="entry name" value="Thioredoxin-like"/>
    <property type="match status" value="1"/>
</dbReference>
<name>A0A4R6QJB1_9BURK</name>
<keyword evidence="5" id="KW-0732">Signal</keyword>
<dbReference type="PROSITE" id="PS51352">
    <property type="entry name" value="THIOREDOXIN_2"/>
    <property type="match status" value="1"/>
</dbReference>
<dbReference type="PANTHER" id="PTHR12151:SF25">
    <property type="entry name" value="LINALOOL DEHYDRATASE_ISOMERASE DOMAIN-CONTAINING PROTEIN"/>
    <property type="match status" value="1"/>
</dbReference>
<feature type="domain" description="Thioredoxin" evidence="6">
    <location>
        <begin position="30"/>
        <end position="194"/>
    </location>
</feature>
<feature type="binding site" evidence="3">
    <location>
        <position position="159"/>
    </location>
    <ligand>
        <name>Cu cation</name>
        <dbReference type="ChEBI" id="CHEBI:23378"/>
    </ligand>
</feature>
<evidence type="ECO:0000313" key="7">
    <source>
        <dbReference type="EMBL" id="TDP62830.1"/>
    </source>
</evidence>
<dbReference type="AlphaFoldDB" id="A0A4R6QJB1"/>
<evidence type="ECO:0000256" key="3">
    <source>
        <dbReference type="PIRSR" id="PIRSR603782-1"/>
    </source>
</evidence>
<feature type="signal peptide" evidence="5">
    <location>
        <begin position="1"/>
        <end position="19"/>
    </location>
</feature>
<evidence type="ECO:0000256" key="5">
    <source>
        <dbReference type="SAM" id="SignalP"/>
    </source>
</evidence>
<dbReference type="CDD" id="cd02968">
    <property type="entry name" value="SCO"/>
    <property type="match status" value="1"/>
</dbReference>
<comment type="similarity">
    <text evidence="1">Belongs to the SCO1/2 family.</text>
</comment>
<dbReference type="Proteomes" id="UP000295361">
    <property type="component" value="Unassembled WGS sequence"/>
</dbReference>
<keyword evidence="8" id="KW-1185">Reference proteome</keyword>
<dbReference type="EMBL" id="SNXS01000006">
    <property type="protein sequence ID" value="TDP62830.1"/>
    <property type="molecule type" value="Genomic_DNA"/>
</dbReference>
<reference evidence="7 8" key="1">
    <citation type="submission" date="2019-03" db="EMBL/GenBank/DDBJ databases">
        <title>Genomic Encyclopedia of Type Strains, Phase IV (KMG-IV): sequencing the most valuable type-strain genomes for metagenomic binning, comparative biology and taxonomic classification.</title>
        <authorList>
            <person name="Goeker M."/>
        </authorList>
    </citation>
    <scope>NUCLEOTIDE SEQUENCE [LARGE SCALE GENOMIC DNA]</scope>
    <source>
        <strain evidence="7 8">DSM 16998</strain>
    </source>
</reference>
<accession>A0A4R6QJB1</accession>
<feature type="disulfide bond" description="Redox-active" evidence="4">
    <location>
        <begin position="68"/>
        <end position="72"/>
    </location>
</feature>
<evidence type="ECO:0000259" key="6">
    <source>
        <dbReference type="PROSITE" id="PS51352"/>
    </source>
</evidence>
<dbReference type="Gene3D" id="3.40.30.10">
    <property type="entry name" value="Glutaredoxin"/>
    <property type="match status" value="1"/>
</dbReference>
<dbReference type="RefSeq" id="WP_243748421.1">
    <property type="nucleotide sequence ID" value="NZ_SNXS01000006.1"/>
</dbReference>
<dbReference type="PANTHER" id="PTHR12151">
    <property type="entry name" value="ELECTRON TRANSPORT PROTIN SCO1/SENC FAMILY MEMBER"/>
    <property type="match status" value="1"/>
</dbReference>
<evidence type="ECO:0000256" key="4">
    <source>
        <dbReference type="PIRSR" id="PIRSR603782-2"/>
    </source>
</evidence>
<evidence type="ECO:0000313" key="8">
    <source>
        <dbReference type="Proteomes" id="UP000295361"/>
    </source>
</evidence>
<dbReference type="GO" id="GO:0046872">
    <property type="term" value="F:metal ion binding"/>
    <property type="evidence" value="ECO:0007669"/>
    <property type="project" value="UniProtKB-KW"/>
</dbReference>